<sequence length="48" mass="5658">MPQLVPFYFINQLSFGLILLSFLIYLASKRLLPQLLQRFISRIFITLA</sequence>
<evidence type="ECO:0000256" key="11">
    <source>
        <dbReference type="ARBA" id="ARBA00023136"/>
    </source>
</evidence>
<proteinExistence type="inferred from homology"/>
<evidence type="ECO:0000313" key="14">
    <source>
        <dbReference type="EMBL" id="AHJ10986.1"/>
    </source>
</evidence>
<dbReference type="GO" id="GO:0005743">
    <property type="term" value="C:mitochondrial inner membrane"/>
    <property type="evidence" value="ECO:0007669"/>
    <property type="project" value="UniProtKB-SubCell"/>
</dbReference>
<evidence type="ECO:0000256" key="4">
    <source>
        <dbReference type="ARBA" id="ARBA00022448"/>
    </source>
</evidence>
<comment type="similarity">
    <text evidence="2 13">Belongs to the ATPase protein 8 family.</text>
</comment>
<dbReference type="PANTHER" id="PTHR36101:SF1">
    <property type="entry name" value="ATP SYNTHASE PROTEIN 8"/>
    <property type="match status" value="1"/>
</dbReference>
<dbReference type="GO" id="GO:0046933">
    <property type="term" value="F:proton-transporting ATP synthase activity, rotational mechanism"/>
    <property type="evidence" value="ECO:0007669"/>
    <property type="project" value="TreeGrafter"/>
</dbReference>
<keyword evidence="7 13" id="KW-0375">Hydrogen ion transport</keyword>
<evidence type="ECO:0000256" key="1">
    <source>
        <dbReference type="ARBA" id="ARBA00004304"/>
    </source>
</evidence>
<dbReference type="GO" id="GO:0045259">
    <property type="term" value="C:proton-transporting ATP synthase complex"/>
    <property type="evidence" value="ECO:0007669"/>
    <property type="project" value="UniProtKB-KW"/>
</dbReference>
<evidence type="ECO:0000256" key="7">
    <source>
        <dbReference type="ARBA" id="ARBA00022781"/>
    </source>
</evidence>
<name>A0A0A7AMU0_9GLOM</name>
<protein>
    <recommendedName>
        <fullName evidence="3 13">ATP synthase protein 8</fullName>
    </recommendedName>
</protein>
<organism evidence="14">
    <name type="scientific">Rhizophagus sp. DAOM 213198</name>
    <dbReference type="NCBI Taxonomy" id="1417302"/>
    <lineage>
        <taxon>Eukaryota</taxon>
        <taxon>Fungi</taxon>
        <taxon>Fungi incertae sedis</taxon>
        <taxon>Mucoromycota</taxon>
        <taxon>Glomeromycotina</taxon>
        <taxon>Glomeromycetes</taxon>
        <taxon>Glomerales</taxon>
        <taxon>Glomeraceae</taxon>
        <taxon>Rhizophagus</taxon>
    </lineage>
</organism>
<evidence type="ECO:0000256" key="2">
    <source>
        <dbReference type="ARBA" id="ARBA00008892"/>
    </source>
</evidence>
<accession>A0A0A7AMU0</accession>
<dbReference type="EMBL" id="KF591216">
    <property type="protein sequence ID" value="AHJ10986.1"/>
    <property type="molecule type" value="Genomic_DNA"/>
</dbReference>
<keyword evidence="11 13" id="KW-0472">Membrane</keyword>
<keyword evidence="10 13" id="KW-0496">Mitochondrion</keyword>
<keyword evidence="6 13" id="KW-0812">Transmembrane</keyword>
<evidence type="ECO:0000256" key="10">
    <source>
        <dbReference type="ARBA" id="ARBA00023128"/>
    </source>
</evidence>
<evidence type="ECO:0000256" key="5">
    <source>
        <dbReference type="ARBA" id="ARBA00022547"/>
    </source>
</evidence>
<keyword evidence="5 13" id="KW-0138">CF(0)</keyword>
<comment type="subcellular location">
    <subcellularLocation>
        <location evidence="13">Mitochondrion inner membrane</location>
        <topology evidence="13">Single-pass membrane protein</topology>
    </subcellularLocation>
    <subcellularLocation>
        <location evidence="1">Mitochondrion membrane</location>
        <topology evidence="1">Single-pass membrane protein</topology>
    </subcellularLocation>
</comment>
<dbReference type="AlphaFoldDB" id="A0A0A7AMU0"/>
<dbReference type="PANTHER" id="PTHR36101">
    <property type="entry name" value="ATP SYNTHASE PROTEIN 8"/>
    <property type="match status" value="1"/>
</dbReference>
<comment type="subunit">
    <text evidence="13">F-type ATPases have 2 components, CF(1) - the catalytic core - and CF(0) - the membrane proton channel.</text>
</comment>
<keyword evidence="8 13" id="KW-1133">Transmembrane helix</keyword>
<geneLocation type="mitochondrion" evidence="14"/>
<evidence type="ECO:0000256" key="13">
    <source>
        <dbReference type="RuleBase" id="RU368038"/>
    </source>
</evidence>
<gene>
    <name evidence="14" type="primary">atp8</name>
</gene>
<dbReference type="InterPro" id="IPR009230">
    <property type="entry name" value="ATP_synth_su8_fun"/>
</dbReference>
<comment type="function">
    <text evidence="13">Mitochondrial membrane ATP synthase (F(1)F(0) ATP synthase or Complex V) produces ATP from ADP in the presence of a proton gradient across the membrane which is generated by electron transport complexes of the respiratory chain. F-type ATPases consist of two structural domains, F(1) - containing the extramembraneous catalytic core and F(0) - containing the membrane proton channel, linked together by a central stalk and a peripheral stalk. During catalysis, ATP synthesis in the catalytic domain of F(1) is coupled via a rotary mechanism of the central stalk subunits to proton translocation. Part of the complex F(0) domain. Minor subunit located with subunit a in the membrane.</text>
</comment>
<evidence type="ECO:0000256" key="9">
    <source>
        <dbReference type="ARBA" id="ARBA00023065"/>
    </source>
</evidence>
<evidence type="ECO:0000256" key="8">
    <source>
        <dbReference type="ARBA" id="ARBA00022989"/>
    </source>
</evidence>
<evidence type="ECO:0000256" key="3">
    <source>
        <dbReference type="ARBA" id="ARBA00019651"/>
    </source>
</evidence>
<dbReference type="Pfam" id="PF05933">
    <property type="entry name" value="Fun_ATP-synt_8"/>
    <property type="match status" value="1"/>
</dbReference>
<evidence type="ECO:0000256" key="6">
    <source>
        <dbReference type="ARBA" id="ARBA00022692"/>
    </source>
</evidence>
<keyword evidence="12 13" id="KW-0066">ATP synthesis</keyword>
<reference evidence="14" key="1">
    <citation type="journal article" date="2014" name="Genome Biol. Evol.">
        <title>The mitochondrial genome of the glomeromycete Rhizophagus sp. DAOM 213198 reveals an unusual organization consisting of two circular chromosomes.</title>
        <authorList>
            <person name="Nadimi M."/>
            <person name="Stefani F.O."/>
            <person name="Hijri M."/>
        </authorList>
    </citation>
    <scope>NUCLEOTIDE SEQUENCE</scope>
    <source>
        <strain evidence="14">DAOM213198</strain>
    </source>
</reference>
<keyword evidence="4 13" id="KW-0813">Transport</keyword>
<keyword evidence="9 13" id="KW-0406">Ion transport</keyword>
<feature type="transmembrane region" description="Helical" evidence="13">
    <location>
        <begin position="6"/>
        <end position="28"/>
    </location>
</feature>
<evidence type="ECO:0000256" key="12">
    <source>
        <dbReference type="ARBA" id="ARBA00023310"/>
    </source>
</evidence>